<evidence type="ECO:0000256" key="1">
    <source>
        <dbReference type="ARBA" id="ARBA00005179"/>
    </source>
</evidence>
<dbReference type="PANTHER" id="PTHR24096:SF317">
    <property type="entry name" value="ADENYLATE-FORMING ENZYME AFEA"/>
    <property type="match status" value="1"/>
</dbReference>
<evidence type="ECO:0000256" key="3">
    <source>
        <dbReference type="ARBA" id="ARBA00022598"/>
    </source>
</evidence>
<evidence type="ECO:0000256" key="5">
    <source>
        <dbReference type="ARBA" id="ARBA00022840"/>
    </source>
</evidence>
<dbReference type="Gene3D" id="3.30.300.30">
    <property type="match status" value="1"/>
</dbReference>
<dbReference type="Pfam" id="PF13193">
    <property type="entry name" value="AMP-binding_C"/>
    <property type="match status" value="1"/>
</dbReference>
<evidence type="ECO:0000259" key="7">
    <source>
        <dbReference type="Pfam" id="PF00501"/>
    </source>
</evidence>
<comment type="pathway">
    <text evidence="1">Secondary metabolite biosynthesis.</text>
</comment>
<name>A0A8T9C314_9HELO</name>
<dbReference type="GO" id="GO:0005524">
    <property type="term" value="F:ATP binding"/>
    <property type="evidence" value="ECO:0007669"/>
    <property type="project" value="UniProtKB-KW"/>
</dbReference>
<dbReference type="Gene3D" id="3.40.50.12780">
    <property type="entry name" value="N-terminal domain of ligase-like"/>
    <property type="match status" value="1"/>
</dbReference>
<comment type="similarity">
    <text evidence="2">Belongs to the ATP-dependent AMP-binding enzyme family.</text>
</comment>
<keyword evidence="10" id="KW-1185">Reference proteome</keyword>
<protein>
    <submittedName>
        <fullName evidence="9">Acyl-CoA ligase</fullName>
    </submittedName>
</protein>
<feature type="domain" description="AMP-dependent synthetase/ligase" evidence="7">
    <location>
        <begin position="16"/>
        <end position="375"/>
    </location>
</feature>
<sequence length="615" mass="67235">MDLVTWTFSKSQAYDEEKPLYINASNSTESLSATQCQTLVRQLVSGLKHQGLKTGETVCMLSFNSIYYTCLQLGIIGSGACFTGANPGYTAHELAHHLRITSAKYFLFSPKNIKAATTAAKACNIPASCLFVLNTSNEEIPEGYQSWTKLLECGEQDWETELNASTTTAAYVSTSGTSGLPKAAILTHSYMVSQAEVIGRVTGGNHKTPQLVVTPPFHVFTAPIQHGIPLKRGTPCYIMPRYEEAGFLNAIETFGITRTVIVPPLLPALGDTATQAQLASLRSIFVGGCCATDGMQQRLYEKLHPSAKIQQVYGLTETGWATVWQGKQKDETGSVGMPLPGTKFRVVGIDGQIIKKDGVQGEIHIKPPHPMRGYLNNPIGTADAFSTDGWVRSGDVGYVKNGKWYVVDRTKDLIKVRGWQVSPAEIEAVIIEHPEVADAAVIGVASDDGTGEVPHGFVVRAKDTEVSEESIKAFLGERLARYKEVDKVIFVDRIPRNPTGKILRRVLRDAREPTIQTPDQKAAAEYSNALRNLEQKEMVRKSRSPSDASNPSRPESLTDASTVTDSPLMSPRVEKGEIELVVKRRGLKRKGGQIEFVQPKRKSARLSALSAMIRN</sequence>
<dbReference type="InterPro" id="IPR000873">
    <property type="entry name" value="AMP-dep_synth/lig_dom"/>
</dbReference>
<keyword evidence="5" id="KW-0067">ATP-binding</keyword>
<evidence type="ECO:0000313" key="9">
    <source>
        <dbReference type="EMBL" id="TVY75745.1"/>
    </source>
</evidence>
<dbReference type="OrthoDB" id="2150604at2759"/>
<dbReference type="FunFam" id="3.30.300.30:FF:000007">
    <property type="entry name" value="4-coumarate--CoA ligase 2"/>
    <property type="match status" value="1"/>
</dbReference>
<gene>
    <name evidence="9" type="primary">azaF_1</name>
    <name evidence="9" type="ORF">LSUE1_G007619</name>
</gene>
<dbReference type="Pfam" id="PF00501">
    <property type="entry name" value="AMP-binding"/>
    <property type="match status" value="1"/>
</dbReference>
<evidence type="ECO:0000256" key="2">
    <source>
        <dbReference type="ARBA" id="ARBA00006432"/>
    </source>
</evidence>
<dbReference type="InterPro" id="IPR045851">
    <property type="entry name" value="AMP-bd_C_sf"/>
</dbReference>
<dbReference type="GO" id="GO:0016405">
    <property type="term" value="F:CoA-ligase activity"/>
    <property type="evidence" value="ECO:0007669"/>
    <property type="project" value="TreeGrafter"/>
</dbReference>
<dbReference type="InterPro" id="IPR042099">
    <property type="entry name" value="ANL_N_sf"/>
</dbReference>
<feature type="region of interest" description="Disordered" evidence="6">
    <location>
        <begin position="536"/>
        <end position="570"/>
    </location>
</feature>
<dbReference type="AlphaFoldDB" id="A0A8T9C314"/>
<evidence type="ECO:0000256" key="6">
    <source>
        <dbReference type="SAM" id="MobiDB-lite"/>
    </source>
</evidence>
<organism evidence="9 10">
    <name type="scientific">Lachnellula suecica</name>
    <dbReference type="NCBI Taxonomy" id="602035"/>
    <lineage>
        <taxon>Eukaryota</taxon>
        <taxon>Fungi</taxon>
        <taxon>Dikarya</taxon>
        <taxon>Ascomycota</taxon>
        <taxon>Pezizomycotina</taxon>
        <taxon>Leotiomycetes</taxon>
        <taxon>Helotiales</taxon>
        <taxon>Lachnaceae</taxon>
        <taxon>Lachnellula</taxon>
    </lineage>
</organism>
<evidence type="ECO:0000313" key="10">
    <source>
        <dbReference type="Proteomes" id="UP000469558"/>
    </source>
</evidence>
<reference evidence="9 10" key="1">
    <citation type="submission" date="2018-05" db="EMBL/GenBank/DDBJ databases">
        <title>Genome sequencing and assembly of the regulated plant pathogen Lachnellula willkommii and related sister species for the development of diagnostic species identification markers.</title>
        <authorList>
            <person name="Giroux E."/>
            <person name="Bilodeau G."/>
        </authorList>
    </citation>
    <scope>NUCLEOTIDE SEQUENCE [LARGE SCALE GENOMIC DNA]</scope>
    <source>
        <strain evidence="9 10">CBS 268.59</strain>
    </source>
</reference>
<accession>A0A8T9C314</accession>
<evidence type="ECO:0000259" key="8">
    <source>
        <dbReference type="Pfam" id="PF13193"/>
    </source>
</evidence>
<dbReference type="SUPFAM" id="SSF56801">
    <property type="entry name" value="Acetyl-CoA synthetase-like"/>
    <property type="match status" value="1"/>
</dbReference>
<proteinExistence type="inferred from homology"/>
<dbReference type="EMBL" id="QGMK01000961">
    <property type="protein sequence ID" value="TVY75745.1"/>
    <property type="molecule type" value="Genomic_DNA"/>
</dbReference>
<feature type="domain" description="AMP-binding enzyme C-terminal" evidence="8">
    <location>
        <begin position="425"/>
        <end position="501"/>
    </location>
</feature>
<dbReference type="GO" id="GO:0019748">
    <property type="term" value="P:secondary metabolic process"/>
    <property type="evidence" value="ECO:0007669"/>
    <property type="project" value="TreeGrafter"/>
</dbReference>
<dbReference type="Proteomes" id="UP000469558">
    <property type="component" value="Unassembled WGS sequence"/>
</dbReference>
<dbReference type="InterPro" id="IPR025110">
    <property type="entry name" value="AMP-bd_C"/>
</dbReference>
<keyword evidence="3 9" id="KW-0436">Ligase</keyword>
<dbReference type="PANTHER" id="PTHR24096">
    <property type="entry name" value="LONG-CHAIN-FATTY-ACID--COA LIGASE"/>
    <property type="match status" value="1"/>
</dbReference>
<feature type="compositionally biased region" description="Polar residues" evidence="6">
    <location>
        <begin position="545"/>
        <end position="567"/>
    </location>
</feature>
<keyword evidence="4" id="KW-0547">Nucleotide-binding</keyword>
<comment type="caution">
    <text evidence="9">The sequence shown here is derived from an EMBL/GenBank/DDBJ whole genome shotgun (WGS) entry which is preliminary data.</text>
</comment>
<evidence type="ECO:0000256" key="4">
    <source>
        <dbReference type="ARBA" id="ARBA00022741"/>
    </source>
</evidence>